<dbReference type="Proteomes" id="UP000019249">
    <property type="component" value="Unassembled WGS sequence"/>
</dbReference>
<evidence type="ECO:0000313" key="3">
    <source>
        <dbReference type="Proteomes" id="UP000019249"/>
    </source>
</evidence>
<gene>
    <name evidence="2" type="ORF">MFLO_10012</name>
</gene>
<dbReference type="Gene3D" id="3.30.230.10">
    <property type="match status" value="1"/>
</dbReference>
<sequence>MKATAMAHTNIALIKYWGKRDEQLILPSNSSLSITLDQFYTETTVEWTNEVKEDFFVLNGELREDQKVSRFLEVLRKEFKIGLRAVVHSENHVPTAAGLASSASAFAALSVAASTALGREDSKSDLSRLARRGSGSASRSIYGDLAIWQMGERHDGLDSYAVPFESTLTKELAVVVAVVSDKPKKNF</sequence>
<dbReference type="NCBIfam" id="TIGR01240">
    <property type="entry name" value="mevDPdecarb"/>
    <property type="match status" value="1"/>
</dbReference>
<dbReference type="PANTHER" id="PTHR10977">
    <property type="entry name" value="DIPHOSPHOMEVALONATE DECARBOXYLASE"/>
    <property type="match status" value="1"/>
</dbReference>
<organism evidence="2 3">
    <name type="scientific">Listeria floridensis FSL S10-1187</name>
    <dbReference type="NCBI Taxonomy" id="1265817"/>
    <lineage>
        <taxon>Bacteria</taxon>
        <taxon>Bacillati</taxon>
        <taxon>Bacillota</taxon>
        <taxon>Bacilli</taxon>
        <taxon>Bacillales</taxon>
        <taxon>Listeriaceae</taxon>
        <taxon>Listeria</taxon>
    </lineage>
</organism>
<reference evidence="2 3" key="1">
    <citation type="journal article" date="2014" name="Int. J. Syst. Evol. Microbiol.">
        <title>Listeria floridensis sp. nov., Listeria aquatica sp. nov., Listeria cornellensis sp. nov., Listeria riparia sp. nov. and Listeria grandensis sp. nov., from agricultural and natural environments.</title>
        <authorList>
            <person name="den Bakker H.C."/>
            <person name="Warchocki S."/>
            <person name="Wright E.M."/>
            <person name="Allred A.F."/>
            <person name="Ahlstrom C."/>
            <person name="Manuel C.S."/>
            <person name="Stasiewicz M.J."/>
            <person name="Burrell A."/>
            <person name="Roof S."/>
            <person name="Strawn L."/>
            <person name="Fortes E.D."/>
            <person name="Nightingale K.K."/>
            <person name="Kephart D."/>
            <person name="Wiedmann M."/>
        </authorList>
    </citation>
    <scope>NUCLEOTIDE SEQUENCE [LARGE SCALE GENOMIC DNA]</scope>
    <source>
        <strain evidence="2 3">FSL S10-1187</strain>
    </source>
</reference>
<dbReference type="PANTHER" id="PTHR10977:SF3">
    <property type="entry name" value="DIPHOSPHOMEVALONATE DECARBOXYLASE"/>
    <property type="match status" value="1"/>
</dbReference>
<keyword evidence="3" id="KW-1185">Reference proteome</keyword>
<evidence type="ECO:0000313" key="2">
    <source>
        <dbReference type="EMBL" id="EUJ31020.1"/>
    </source>
</evidence>
<dbReference type="EMBL" id="AODF01000020">
    <property type="protein sequence ID" value="EUJ31020.1"/>
    <property type="molecule type" value="Genomic_DNA"/>
</dbReference>
<dbReference type="InterPro" id="IPR014721">
    <property type="entry name" value="Ribsml_uS5_D2-typ_fold_subgr"/>
</dbReference>
<feature type="domain" description="Diphosphomevalonate decarboxylase-like N-terminal" evidence="1">
    <location>
        <begin position="7"/>
        <end position="161"/>
    </location>
</feature>
<evidence type="ECO:0000259" key="1">
    <source>
        <dbReference type="Pfam" id="PF22700"/>
    </source>
</evidence>
<dbReference type="Pfam" id="PF22700">
    <property type="entry name" value="MVD-like_N"/>
    <property type="match status" value="1"/>
</dbReference>
<dbReference type="InterPro" id="IPR020568">
    <property type="entry name" value="Ribosomal_Su5_D2-typ_SF"/>
</dbReference>
<proteinExistence type="predicted"/>
<dbReference type="InterPro" id="IPR053859">
    <property type="entry name" value="MVD-like_N"/>
</dbReference>
<dbReference type="InterPro" id="IPR029765">
    <property type="entry name" value="Mev_diP_decarb"/>
</dbReference>
<dbReference type="SUPFAM" id="SSF54211">
    <property type="entry name" value="Ribosomal protein S5 domain 2-like"/>
    <property type="match status" value="1"/>
</dbReference>
<name>A0ABP3AZK4_9LIST</name>
<accession>A0ABP3AZK4</accession>
<comment type="caution">
    <text evidence="2">The sequence shown here is derived from an EMBL/GenBank/DDBJ whole genome shotgun (WGS) entry which is preliminary data.</text>
</comment>
<protein>
    <submittedName>
        <fullName evidence="2">Mevalonate diphosphate decarboxylase</fullName>
    </submittedName>
</protein>